<dbReference type="Proteomes" id="UP001205906">
    <property type="component" value="Unassembled WGS sequence"/>
</dbReference>
<name>A0ABT1C615_9HYPH</name>
<accession>A0ABT1C615</accession>
<proteinExistence type="predicted"/>
<evidence type="ECO:0000313" key="1">
    <source>
        <dbReference type="EMBL" id="MCO6049943.1"/>
    </source>
</evidence>
<dbReference type="RefSeq" id="WP_252818150.1">
    <property type="nucleotide sequence ID" value="NZ_JAMXQS010000004.1"/>
</dbReference>
<evidence type="ECO:0008006" key="3">
    <source>
        <dbReference type="Google" id="ProtNLM"/>
    </source>
</evidence>
<sequence>MSEKDKDAHDFDVVGVEPAQSKKRIAVTLTDVRGGKVTLHLEEAEATKLRDILARALD</sequence>
<organism evidence="1 2">
    <name type="scientific">Mesorhizobium liriopis</name>
    <dbReference type="NCBI Taxonomy" id="2953882"/>
    <lineage>
        <taxon>Bacteria</taxon>
        <taxon>Pseudomonadati</taxon>
        <taxon>Pseudomonadota</taxon>
        <taxon>Alphaproteobacteria</taxon>
        <taxon>Hyphomicrobiales</taxon>
        <taxon>Phyllobacteriaceae</taxon>
        <taxon>Mesorhizobium</taxon>
    </lineage>
</organism>
<keyword evidence="2" id="KW-1185">Reference proteome</keyword>
<dbReference type="EMBL" id="JAMXQS010000004">
    <property type="protein sequence ID" value="MCO6049943.1"/>
    <property type="molecule type" value="Genomic_DNA"/>
</dbReference>
<protein>
    <recommendedName>
        <fullName evidence="3">DUF3117 domain-containing protein</fullName>
    </recommendedName>
</protein>
<evidence type="ECO:0000313" key="2">
    <source>
        <dbReference type="Proteomes" id="UP001205906"/>
    </source>
</evidence>
<reference evidence="1 2" key="1">
    <citation type="submission" date="2022-06" db="EMBL/GenBank/DDBJ databases">
        <title>Mesorhizobium sp. strain RP14 Genome sequencing and assembly.</title>
        <authorList>
            <person name="Kim I."/>
        </authorList>
    </citation>
    <scope>NUCLEOTIDE SEQUENCE [LARGE SCALE GENOMIC DNA]</scope>
    <source>
        <strain evidence="2">RP14(2022)</strain>
    </source>
</reference>
<gene>
    <name evidence="1" type="ORF">NGM99_09070</name>
</gene>
<comment type="caution">
    <text evidence="1">The sequence shown here is derived from an EMBL/GenBank/DDBJ whole genome shotgun (WGS) entry which is preliminary data.</text>
</comment>